<dbReference type="SUPFAM" id="SSF56317">
    <property type="entry name" value="Carbon-nitrogen hydrolase"/>
    <property type="match status" value="1"/>
</dbReference>
<name>A0A1E3Q0N5_LIPST</name>
<dbReference type="Gene3D" id="3.60.110.10">
    <property type="entry name" value="Carbon-nitrogen hydrolase"/>
    <property type="match status" value="1"/>
</dbReference>
<dbReference type="AlphaFoldDB" id="A0A1E3Q0N5"/>
<dbReference type="Proteomes" id="UP000094385">
    <property type="component" value="Unassembled WGS sequence"/>
</dbReference>
<dbReference type="InterPro" id="IPR003010">
    <property type="entry name" value="C-N_Hydrolase"/>
</dbReference>
<dbReference type="STRING" id="675824.A0A1E3Q0N5"/>
<evidence type="ECO:0000259" key="1">
    <source>
        <dbReference type="PROSITE" id="PS50263"/>
    </source>
</evidence>
<dbReference type="InterPro" id="IPR039703">
    <property type="entry name" value="Nta1"/>
</dbReference>
<accession>A0A1E3Q0N5</accession>
<proteinExistence type="predicted"/>
<organism evidence="2 3">
    <name type="scientific">Lipomyces starkeyi NRRL Y-11557</name>
    <dbReference type="NCBI Taxonomy" id="675824"/>
    <lineage>
        <taxon>Eukaryota</taxon>
        <taxon>Fungi</taxon>
        <taxon>Dikarya</taxon>
        <taxon>Ascomycota</taxon>
        <taxon>Saccharomycotina</taxon>
        <taxon>Lipomycetes</taxon>
        <taxon>Lipomycetales</taxon>
        <taxon>Lipomycetaceae</taxon>
        <taxon>Lipomyces</taxon>
    </lineage>
</organism>
<dbReference type="InterPro" id="IPR036526">
    <property type="entry name" value="C-N_Hydrolase_sf"/>
</dbReference>
<dbReference type="GO" id="GO:0070773">
    <property type="term" value="F:protein-N-terminal glutamine amidohydrolase activity"/>
    <property type="evidence" value="ECO:0007669"/>
    <property type="project" value="InterPro"/>
</dbReference>
<dbReference type="PANTHER" id="PTHR11750:SF26">
    <property type="entry name" value="PROTEIN N-TERMINAL AMIDASE"/>
    <property type="match status" value="1"/>
</dbReference>
<sequence>MSLRTRKLTIACLQINAHWGTDVLSSIRHADALLAPLLQAPTAPCSSTNRVRSDKKPDILVLPELAFTGYGFPSRNAIAPYLEPTGRGISTQWAQRTAQRIGCHVIVGYPERPDGSSVAKDEGPIYNSAVVVGPSGTVLYNYRKHFLYEADEKWGASSGQGGFGSLDLKIKNSAKLVSENENEMRIRVVLGLCMDLNPEKFEAPFTKFEFGNFAVTNKADVIIMPMAWLAFGQAESNNAKDAADVQDIEDEPDWRTVHYWARRLTPVVSQYAQGEQRKTSNTVFVASNRCGIEDGKITYAGSSCVLQFCNDASVQLIATLPKKSEGVLITDVNI</sequence>
<gene>
    <name evidence="2" type="ORF">LIPSTDRAFT_150490</name>
</gene>
<dbReference type="GO" id="GO:0030163">
    <property type="term" value="P:protein catabolic process"/>
    <property type="evidence" value="ECO:0007669"/>
    <property type="project" value="TreeGrafter"/>
</dbReference>
<feature type="domain" description="CN hydrolase" evidence="1">
    <location>
        <begin position="8"/>
        <end position="334"/>
    </location>
</feature>
<keyword evidence="3" id="KW-1185">Reference proteome</keyword>
<dbReference type="EMBL" id="KV454298">
    <property type="protein sequence ID" value="ODQ71231.1"/>
    <property type="molecule type" value="Genomic_DNA"/>
</dbReference>
<reference evidence="2 3" key="1">
    <citation type="journal article" date="2016" name="Proc. Natl. Acad. Sci. U.S.A.">
        <title>Comparative genomics of biotechnologically important yeasts.</title>
        <authorList>
            <person name="Riley R."/>
            <person name="Haridas S."/>
            <person name="Wolfe K.H."/>
            <person name="Lopes M.R."/>
            <person name="Hittinger C.T."/>
            <person name="Goeker M."/>
            <person name="Salamov A.A."/>
            <person name="Wisecaver J.H."/>
            <person name="Long T.M."/>
            <person name="Calvey C.H."/>
            <person name="Aerts A.L."/>
            <person name="Barry K.W."/>
            <person name="Choi C."/>
            <person name="Clum A."/>
            <person name="Coughlan A.Y."/>
            <person name="Deshpande S."/>
            <person name="Douglass A.P."/>
            <person name="Hanson S.J."/>
            <person name="Klenk H.-P."/>
            <person name="LaButti K.M."/>
            <person name="Lapidus A."/>
            <person name="Lindquist E.A."/>
            <person name="Lipzen A.M."/>
            <person name="Meier-Kolthoff J.P."/>
            <person name="Ohm R.A."/>
            <person name="Otillar R.P."/>
            <person name="Pangilinan J.L."/>
            <person name="Peng Y."/>
            <person name="Rokas A."/>
            <person name="Rosa C.A."/>
            <person name="Scheuner C."/>
            <person name="Sibirny A.A."/>
            <person name="Slot J.C."/>
            <person name="Stielow J.B."/>
            <person name="Sun H."/>
            <person name="Kurtzman C.P."/>
            <person name="Blackwell M."/>
            <person name="Grigoriev I.V."/>
            <person name="Jeffries T.W."/>
        </authorList>
    </citation>
    <scope>NUCLEOTIDE SEQUENCE [LARGE SCALE GENOMIC DNA]</scope>
    <source>
        <strain evidence="2 3">NRRL Y-11557</strain>
    </source>
</reference>
<dbReference type="PANTHER" id="PTHR11750">
    <property type="entry name" value="PROTEIN N-TERMINAL AMIDASE"/>
    <property type="match status" value="1"/>
</dbReference>
<dbReference type="GO" id="GO:0008418">
    <property type="term" value="F:protein-N-terminal asparagine amidohydrolase activity"/>
    <property type="evidence" value="ECO:0007669"/>
    <property type="project" value="InterPro"/>
</dbReference>
<dbReference type="OrthoDB" id="201515at2759"/>
<dbReference type="Pfam" id="PF00795">
    <property type="entry name" value="CN_hydrolase"/>
    <property type="match status" value="1"/>
</dbReference>
<dbReference type="PROSITE" id="PS50263">
    <property type="entry name" value="CN_HYDROLASE"/>
    <property type="match status" value="1"/>
</dbReference>
<evidence type="ECO:0000313" key="2">
    <source>
        <dbReference type="EMBL" id="ODQ71231.1"/>
    </source>
</evidence>
<protein>
    <recommendedName>
        <fullName evidence="1">CN hydrolase domain-containing protein</fullName>
    </recommendedName>
</protein>
<evidence type="ECO:0000313" key="3">
    <source>
        <dbReference type="Proteomes" id="UP000094385"/>
    </source>
</evidence>